<dbReference type="PANTHER" id="PTHR21180:SF32">
    <property type="entry name" value="ENDONUCLEASE_EXONUCLEASE_PHOSPHATASE FAMILY DOMAIN-CONTAINING PROTEIN 1"/>
    <property type="match status" value="1"/>
</dbReference>
<dbReference type="eggNOG" id="COG1555">
    <property type="taxonomic scope" value="Bacteria"/>
</dbReference>
<dbReference type="RefSeq" id="WP_034715349.1">
    <property type="nucleotide sequence ID" value="NZ_JPRH01000014.1"/>
</dbReference>
<protein>
    <recommendedName>
        <fullName evidence="3">Competence protein ComEA</fullName>
    </recommendedName>
</protein>
<dbReference type="InterPro" id="IPR051675">
    <property type="entry name" value="Endo/Exo/Phosphatase_dom_1"/>
</dbReference>
<accession>A0A085ZZW9</accession>
<dbReference type="EMBL" id="JPRH01000014">
    <property type="protein sequence ID" value="KFF09983.1"/>
    <property type="molecule type" value="Genomic_DNA"/>
</dbReference>
<dbReference type="Gene3D" id="1.10.150.280">
    <property type="entry name" value="AF1531-like domain"/>
    <property type="match status" value="1"/>
</dbReference>
<dbReference type="Pfam" id="PF12836">
    <property type="entry name" value="HHH_3"/>
    <property type="match status" value="1"/>
</dbReference>
<dbReference type="SUPFAM" id="SSF47781">
    <property type="entry name" value="RuvA domain 2-like"/>
    <property type="match status" value="4"/>
</dbReference>
<dbReference type="InterPro" id="IPR010994">
    <property type="entry name" value="RuvA_2-like"/>
</dbReference>
<dbReference type="STRING" id="445961.IW15_21760"/>
<organism evidence="1 2">
    <name type="scientific">Chryseobacterium soli</name>
    <dbReference type="NCBI Taxonomy" id="445961"/>
    <lineage>
        <taxon>Bacteria</taxon>
        <taxon>Pseudomonadati</taxon>
        <taxon>Bacteroidota</taxon>
        <taxon>Flavobacteriia</taxon>
        <taxon>Flavobacteriales</taxon>
        <taxon>Weeksellaceae</taxon>
        <taxon>Chryseobacterium group</taxon>
        <taxon>Chryseobacterium</taxon>
    </lineage>
</organism>
<evidence type="ECO:0008006" key="3">
    <source>
        <dbReference type="Google" id="ProtNLM"/>
    </source>
</evidence>
<dbReference type="AlphaFoldDB" id="A0A085ZZW9"/>
<dbReference type="Proteomes" id="UP000028705">
    <property type="component" value="Unassembled WGS sequence"/>
</dbReference>
<dbReference type="PANTHER" id="PTHR21180">
    <property type="entry name" value="ENDONUCLEASE/EXONUCLEASE/PHOSPHATASE FAMILY DOMAIN-CONTAINING PROTEIN 1"/>
    <property type="match status" value="1"/>
</dbReference>
<comment type="caution">
    <text evidence="1">The sequence shown here is derived from an EMBL/GenBank/DDBJ whole genome shotgun (WGS) entry which is preliminary data.</text>
</comment>
<evidence type="ECO:0000313" key="2">
    <source>
        <dbReference type="Proteomes" id="UP000028705"/>
    </source>
</evidence>
<sequence length="429" mass="49582">MKKSYYQKLALMGLLPIALLIFQQFTSKDKGDFSDVKFITEAKIPLDLTEFDPNVLDEHQWQKLGFTEKQISTILNYKKIVGGKFTSKEQLKKCYAISSDQFKVLESYILLPENGGVSSGASFKSFEKRQLTISRKFNPDELSVDDWMAMGLSEKQSQAILKYKNYLGGSFISKEKFKDCFIISTENYKKLEPYLLLPAKTPENYKSFSKNYNIKQQKIQYHSFDPNSLDASGWQSLGFSEKQAQSIVNYRDRILKGSFKNPEDLQKCFMISAEKFEELKPYIKIIPSIATAAKKTEPKQETDFSKINLNAITFKQLVEFGLDEKGAASILGFRKKLGGFINKQQILDTYNIDKEIVGKLISTCQLDNSGVARYTLVTAPEEWLKEHPYFKYSADKIIFYRTTYPDDRKILKLLKLKPEYEERMKLYLK</sequence>
<proteinExistence type="predicted"/>
<keyword evidence="2" id="KW-1185">Reference proteome</keyword>
<name>A0A085ZZW9_9FLAO</name>
<reference evidence="1 2" key="1">
    <citation type="submission" date="2014-07" db="EMBL/GenBank/DDBJ databases">
        <title>Genome of Chryseobacterium soli DSM 19298.</title>
        <authorList>
            <person name="Stropko S.J."/>
            <person name="Pipes S.E."/>
            <person name="Newman J."/>
        </authorList>
    </citation>
    <scope>NUCLEOTIDE SEQUENCE [LARGE SCALE GENOMIC DNA]</scope>
    <source>
        <strain evidence="1 2">DSM 19298</strain>
    </source>
</reference>
<evidence type="ECO:0000313" key="1">
    <source>
        <dbReference type="EMBL" id="KFF09983.1"/>
    </source>
</evidence>
<dbReference type="OrthoDB" id="981124at2"/>
<gene>
    <name evidence="1" type="ORF">IW15_21760</name>
</gene>